<proteinExistence type="predicted"/>
<reference evidence="1 2" key="1">
    <citation type="submission" date="2022-10" db="EMBL/GenBank/DDBJ databases">
        <title>The complete genomes of actinobacterial strains from the NBC collection.</title>
        <authorList>
            <person name="Joergensen T.S."/>
            <person name="Alvarez Arevalo M."/>
            <person name="Sterndorff E.B."/>
            <person name="Faurdal D."/>
            <person name="Vuksanovic O."/>
            <person name="Mourched A.-S."/>
            <person name="Charusanti P."/>
            <person name="Shaw S."/>
            <person name="Blin K."/>
            <person name="Weber T."/>
        </authorList>
    </citation>
    <scope>NUCLEOTIDE SEQUENCE [LARGE SCALE GENOMIC DNA]</scope>
    <source>
        <strain evidence="1 2">NBC_00396</strain>
    </source>
</reference>
<accession>A0ABZ1PLQ0</accession>
<evidence type="ECO:0000313" key="1">
    <source>
        <dbReference type="EMBL" id="WUI84082.1"/>
    </source>
</evidence>
<organism evidence="1 2">
    <name type="scientific">Micromonospora zamorensis</name>
    <dbReference type="NCBI Taxonomy" id="709883"/>
    <lineage>
        <taxon>Bacteria</taxon>
        <taxon>Bacillati</taxon>
        <taxon>Actinomycetota</taxon>
        <taxon>Actinomycetes</taxon>
        <taxon>Micromonosporales</taxon>
        <taxon>Micromonosporaceae</taxon>
        <taxon>Micromonospora</taxon>
    </lineage>
</organism>
<dbReference type="EMBL" id="CP107941">
    <property type="protein sequence ID" value="WUI84082.1"/>
    <property type="molecule type" value="Genomic_DNA"/>
</dbReference>
<evidence type="ECO:0000313" key="2">
    <source>
        <dbReference type="Proteomes" id="UP001346877"/>
    </source>
</evidence>
<dbReference type="RefSeq" id="WP_328373930.1">
    <property type="nucleotide sequence ID" value="NZ_CP107936.1"/>
</dbReference>
<dbReference type="Proteomes" id="UP001346877">
    <property type="component" value="Chromosome"/>
</dbReference>
<name>A0ABZ1PLQ0_9ACTN</name>
<sequence>MRYQIHFEQELPAEVLRRLLLEDYGISPDTIHVGRIEARAVEGAAADGNVRVVHALEPITGEPDIAVVPPPEWARDW</sequence>
<keyword evidence="2" id="KW-1185">Reference proteome</keyword>
<gene>
    <name evidence="1" type="ORF">OG375_07115</name>
</gene>
<protein>
    <submittedName>
        <fullName evidence="1">Uncharacterized protein</fullName>
    </submittedName>
</protein>